<dbReference type="EMBL" id="NJNR01000003">
    <property type="protein sequence ID" value="RDX10943.1"/>
    <property type="molecule type" value="Genomic_DNA"/>
</dbReference>
<feature type="domain" description="RNA polymerase Rpb1" evidence="6">
    <location>
        <begin position="6"/>
        <end position="78"/>
    </location>
</feature>
<dbReference type="Gene3D" id="4.10.860.120">
    <property type="entry name" value="RNA polymerase II, clamp domain"/>
    <property type="match status" value="1"/>
</dbReference>
<dbReference type="GO" id="GO:0003677">
    <property type="term" value="F:DNA binding"/>
    <property type="evidence" value="ECO:0007669"/>
    <property type="project" value="InterPro"/>
</dbReference>
<accession>A0A3D8U276</accession>
<keyword evidence="2 7" id="KW-0240">DNA-directed RNA polymerase</keyword>
<evidence type="ECO:0000259" key="6">
    <source>
        <dbReference type="Pfam" id="PF04997"/>
    </source>
</evidence>
<comment type="caution">
    <text evidence="7">The sequence shown here is derived from an EMBL/GenBank/DDBJ whole genome shotgun (WGS) entry which is preliminary data.</text>
</comment>
<evidence type="ECO:0000256" key="4">
    <source>
        <dbReference type="ARBA" id="ARBA00022695"/>
    </source>
</evidence>
<name>A0A3D8U276_BIFLN</name>
<keyword evidence="4" id="KW-0548">Nucleotidyltransferase</keyword>
<dbReference type="InterPro" id="IPR044893">
    <property type="entry name" value="RNA_pol_Rpb1_clamp_domain"/>
</dbReference>
<organism evidence="7 8">
    <name type="scientific">Bifidobacterium longum</name>
    <dbReference type="NCBI Taxonomy" id="216816"/>
    <lineage>
        <taxon>Bacteria</taxon>
        <taxon>Bacillati</taxon>
        <taxon>Actinomycetota</taxon>
        <taxon>Actinomycetes</taxon>
        <taxon>Bifidobacteriales</taxon>
        <taxon>Bifidobacteriaceae</taxon>
        <taxon>Bifidobacterium</taxon>
    </lineage>
</organism>
<evidence type="ECO:0000256" key="2">
    <source>
        <dbReference type="ARBA" id="ARBA00022478"/>
    </source>
</evidence>
<feature type="non-terminal residue" evidence="7">
    <location>
        <position position="88"/>
    </location>
</feature>
<proteinExistence type="predicted"/>
<protein>
    <recommendedName>
        <fullName evidence="1">DNA-directed RNA polymerase</fullName>
        <ecNumber evidence="1">2.7.7.6</ecNumber>
    </recommendedName>
</protein>
<dbReference type="GO" id="GO:0000428">
    <property type="term" value="C:DNA-directed RNA polymerase complex"/>
    <property type="evidence" value="ECO:0007669"/>
    <property type="project" value="UniProtKB-KW"/>
</dbReference>
<dbReference type="AlphaFoldDB" id="A0A3D8U276"/>
<evidence type="ECO:0000256" key="5">
    <source>
        <dbReference type="ARBA" id="ARBA00023163"/>
    </source>
</evidence>
<gene>
    <name evidence="7" type="ORF">CE169_00950</name>
</gene>
<evidence type="ECO:0000313" key="7">
    <source>
        <dbReference type="EMBL" id="RDX10943.1"/>
    </source>
</evidence>
<dbReference type="GO" id="GO:0003899">
    <property type="term" value="F:DNA-directed RNA polymerase activity"/>
    <property type="evidence" value="ECO:0007669"/>
    <property type="project" value="UniProtKB-EC"/>
</dbReference>
<keyword evidence="5" id="KW-0804">Transcription</keyword>
<evidence type="ECO:0000256" key="1">
    <source>
        <dbReference type="ARBA" id="ARBA00012418"/>
    </source>
</evidence>
<sequence>MLDVNAFDKIRIGLATADDIRGWSHGEVKKPETINYRTLKPEKDGLFGEQIFGPTRDWECACGKYKRVRFKGIVCERCGVEVTRSRVR</sequence>
<evidence type="ECO:0000256" key="3">
    <source>
        <dbReference type="ARBA" id="ARBA00022679"/>
    </source>
</evidence>
<dbReference type="Pfam" id="PF04997">
    <property type="entry name" value="RNA_pol_Rpb1_1"/>
    <property type="match status" value="1"/>
</dbReference>
<dbReference type="SUPFAM" id="SSF64484">
    <property type="entry name" value="beta and beta-prime subunits of DNA dependent RNA-polymerase"/>
    <property type="match status" value="1"/>
</dbReference>
<keyword evidence="3" id="KW-0808">Transferase</keyword>
<evidence type="ECO:0000313" key="8">
    <source>
        <dbReference type="Proteomes" id="UP000257074"/>
    </source>
</evidence>
<reference evidence="7 8" key="1">
    <citation type="journal article" date="2017" name="Anaerobe">
        <title>Quantification, isolation and characterization of Bifidobacterium from the vaginal microbiomes of reproductive aged women.</title>
        <authorList>
            <person name="Freitas A.C."/>
            <person name="Hill J.E."/>
        </authorList>
    </citation>
    <scope>NUCLEOTIDE SEQUENCE [LARGE SCALE GENOMIC DNA]</scope>
    <source>
        <strain evidence="7 8">N6D05</strain>
    </source>
</reference>
<dbReference type="EC" id="2.7.7.6" evidence="1"/>
<dbReference type="GO" id="GO:0006351">
    <property type="term" value="P:DNA-templated transcription"/>
    <property type="evidence" value="ECO:0007669"/>
    <property type="project" value="InterPro"/>
</dbReference>
<dbReference type="Proteomes" id="UP000257074">
    <property type="component" value="Unassembled WGS sequence"/>
</dbReference>
<dbReference type="InterPro" id="IPR007080">
    <property type="entry name" value="RNA_pol_Rpb1_1"/>
</dbReference>
<dbReference type="RefSeq" id="WP_115778352.1">
    <property type="nucleotide sequence ID" value="NZ_NJNR01000003.1"/>
</dbReference>